<evidence type="ECO:0000313" key="2">
    <source>
        <dbReference type="Proteomes" id="UP001521150"/>
    </source>
</evidence>
<accession>A0ABS8Z859</accession>
<dbReference type="Pfam" id="PF13489">
    <property type="entry name" value="Methyltransf_23"/>
    <property type="match status" value="1"/>
</dbReference>
<dbReference type="PANTHER" id="PTHR43861:SF1">
    <property type="entry name" value="TRANS-ACONITATE 2-METHYLTRANSFERASE"/>
    <property type="match status" value="1"/>
</dbReference>
<proteinExistence type="predicted"/>
<protein>
    <submittedName>
        <fullName evidence="1">Methyltransferase domain-containing protein</fullName>
    </submittedName>
</protein>
<reference evidence="1 2" key="1">
    <citation type="submission" date="2021-12" db="EMBL/GenBank/DDBJ databases">
        <title>Genome sequence of Kibdelosporangium philippinense ATCC 49844.</title>
        <authorList>
            <person name="Fedorov E.A."/>
            <person name="Omeragic M."/>
            <person name="Shalygina K.F."/>
            <person name="Maclea K.S."/>
        </authorList>
    </citation>
    <scope>NUCLEOTIDE SEQUENCE [LARGE SCALE GENOMIC DNA]</scope>
    <source>
        <strain evidence="1 2">ATCC 49844</strain>
    </source>
</reference>
<dbReference type="EMBL" id="JAJVCN010000001">
    <property type="protein sequence ID" value="MCE7004066.1"/>
    <property type="molecule type" value="Genomic_DNA"/>
</dbReference>
<evidence type="ECO:0000313" key="1">
    <source>
        <dbReference type="EMBL" id="MCE7004066.1"/>
    </source>
</evidence>
<dbReference type="SUPFAM" id="SSF53335">
    <property type="entry name" value="S-adenosyl-L-methionine-dependent methyltransferases"/>
    <property type="match status" value="1"/>
</dbReference>
<keyword evidence="1" id="KW-0489">Methyltransferase</keyword>
<comment type="caution">
    <text evidence="1">The sequence shown here is derived from an EMBL/GenBank/DDBJ whole genome shotgun (WGS) entry which is preliminary data.</text>
</comment>
<keyword evidence="1" id="KW-0808">Transferase</keyword>
<organism evidence="1 2">
    <name type="scientific">Kibdelosporangium philippinense</name>
    <dbReference type="NCBI Taxonomy" id="211113"/>
    <lineage>
        <taxon>Bacteria</taxon>
        <taxon>Bacillati</taxon>
        <taxon>Actinomycetota</taxon>
        <taxon>Actinomycetes</taxon>
        <taxon>Pseudonocardiales</taxon>
        <taxon>Pseudonocardiaceae</taxon>
        <taxon>Kibdelosporangium</taxon>
    </lineage>
</organism>
<dbReference type="RefSeq" id="WP_233725606.1">
    <property type="nucleotide sequence ID" value="NZ_JAJVCN010000001.1"/>
</dbReference>
<sequence length="251" mass="28738">MDRQTDRDVSDVSNLLYRHPELYEVVYDGAGHAVAKLAETILHDQLGRRAESLLDIGCGTGRDLEYLATHIPDVVGVDHQQAMIDYARTRRPEINFQTGDMRTLRLERAFEAITCFGYALANIHANRDIDKAIATFAAHSQPGTVLILEMIDPQRTDKLPRSFTIDIPDLRAEAIAEYRHHYAQQLLERRRTWRRAQGLVHDHVNFRLIYPKELEHYLDNHGFEVLGAYELSEKLNAASAFVAARYRGEQS</sequence>
<keyword evidence="2" id="KW-1185">Reference proteome</keyword>
<dbReference type="Proteomes" id="UP001521150">
    <property type="component" value="Unassembled WGS sequence"/>
</dbReference>
<dbReference type="InterPro" id="IPR029063">
    <property type="entry name" value="SAM-dependent_MTases_sf"/>
</dbReference>
<dbReference type="Gene3D" id="2.20.130.10">
    <property type="entry name" value="CAC2371-like domains"/>
    <property type="match status" value="1"/>
</dbReference>
<gene>
    <name evidence="1" type="ORF">LWC34_14670</name>
</gene>
<dbReference type="GO" id="GO:0008168">
    <property type="term" value="F:methyltransferase activity"/>
    <property type="evidence" value="ECO:0007669"/>
    <property type="project" value="UniProtKB-KW"/>
</dbReference>
<dbReference type="CDD" id="cd02440">
    <property type="entry name" value="AdoMet_MTases"/>
    <property type="match status" value="1"/>
</dbReference>
<dbReference type="Gene3D" id="3.40.50.150">
    <property type="entry name" value="Vaccinia Virus protein VP39"/>
    <property type="match status" value="1"/>
</dbReference>
<name>A0ABS8Z859_9PSEU</name>
<dbReference type="GO" id="GO:0032259">
    <property type="term" value="P:methylation"/>
    <property type="evidence" value="ECO:0007669"/>
    <property type="project" value="UniProtKB-KW"/>
</dbReference>
<dbReference type="PANTHER" id="PTHR43861">
    <property type="entry name" value="TRANS-ACONITATE 2-METHYLTRANSFERASE-RELATED"/>
    <property type="match status" value="1"/>
</dbReference>